<keyword evidence="1" id="KW-1133">Transmembrane helix</keyword>
<sequence>MNSTIRHAAHSARQRTPKWIDTYARVGIAAKGLVYLLIGLLAAMAVFGEGGKVGDQQNAFQWILQQPFGQILLGIVILGLLGYVVWRMIMAFKDPDGLGTDAKAMFKRAGFFFSGLVYLFFAFSAARMLIPELGSGSGSGGEGRQLLIAKVLEQPFGQILLGIFAAIVIGKGIFQLYRGITGKFKGHVDEQHMNHKEHEVYMKTGRMGYIARGVVFAILGYFLVQAAMQSDSSEAGGTGEALNFLSMSGGPYLLAAVALGLICYGIFMFVKSKYRYIPRVQL</sequence>
<dbReference type="eggNOG" id="ENOG502Z854">
    <property type="taxonomic scope" value="Bacteria"/>
</dbReference>
<feature type="transmembrane region" description="Helical" evidence="1">
    <location>
        <begin position="68"/>
        <end position="89"/>
    </location>
</feature>
<proteinExistence type="predicted"/>
<feature type="transmembrane region" description="Helical" evidence="1">
    <location>
        <begin position="209"/>
        <end position="228"/>
    </location>
</feature>
<dbReference type="Proteomes" id="UP000011910">
    <property type="component" value="Unassembled WGS sequence"/>
</dbReference>
<dbReference type="Pfam" id="PF06724">
    <property type="entry name" value="DUF1206"/>
    <property type="match status" value="3"/>
</dbReference>
<dbReference type="EMBL" id="AODQ01000026">
    <property type="protein sequence ID" value="EMR03417.1"/>
    <property type="molecule type" value="Genomic_DNA"/>
</dbReference>
<evidence type="ECO:0000259" key="2">
    <source>
        <dbReference type="Pfam" id="PF06724"/>
    </source>
</evidence>
<name>M7N833_9BACT</name>
<keyword evidence="1" id="KW-0472">Membrane</keyword>
<organism evidence="3 4">
    <name type="scientific">Cesiribacter andamanensis AMV16</name>
    <dbReference type="NCBI Taxonomy" id="1279009"/>
    <lineage>
        <taxon>Bacteria</taxon>
        <taxon>Pseudomonadati</taxon>
        <taxon>Bacteroidota</taxon>
        <taxon>Cytophagia</taxon>
        <taxon>Cytophagales</taxon>
        <taxon>Cesiribacteraceae</taxon>
        <taxon>Cesiribacter</taxon>
    </lineage>
</organism>
<feature type="domain" description="DUF1206" evidence="2">
    <location>
        <begin position="26"/>
        <end position="93"/>
    </location>
</feature>
<feature type="domain" description="DUF1206" evidence="2">
    <location>
        <begin position="109"/>
        <end position="182"/>
    </location>
</feature>
<evidence type="ECO:0000256" key="1">
    <source>
        <dbReference type="SAM" id="Phobius"/>
    </source>
</evidence>
<feature type="domain" description="DUF1206" evidence="2">
    <location>
        <begin position="208"/>
        <end position="275"/>
    </location>
</feature>
<dbReference type="AlphaFoldDB" id="M7N833"/>
<dbReference type="InterPro" id="IPR009597">
    <property type="entry name" value="DUF1206"/>
</dbReference>
<dbReference type="STRING" id="1279009.ADICEAN_01439"/>
<gene>
    <name evidence="3" type="ORF">ADICEAN_01439</name>
</gene>
<dbReference type="OrthoDB" id="5702018at2"/>
<reference evidence="3 4" key="1">
    <citation type="journal article" date="2013" name="Genome Announc.">
        <title>Draft Genome Sequence of Cesiribacter andamanensis Strain AMV16T, Isolated from a Soil Sample from a Mud Volcano in the Andaman Islands, India.</title>
        <authorList>
            <person name="Shivaji S."/>
            <person name="Ara S."/>
            <person name="Begum Z."/>
            <person name="Srinivas T.N."/>
            <person name="Singh A."/>
            <person name="Kumar Pinnaka A."/>
        </authorList>
    </citation>
    <scope>NUCLEOTIDE SEQUENCE [LARGE SCALE GENOMIC DNA]</scope>
    <source>
        <strain evidence="3 4">AMV16</strain>
    </source>
</reference>
<feature type="transmembrane region" description="Helical" evidence="1">
    <location>
        <begin position="156"/>
        <end position="177"/>
    </location>
</feature>
<protein>
    <recommendedName>
        <fullName evidence="2">DUF1206 domain-containing protein</fullName>
    </recommendedName>
</protein>
<keyword evidence="4" id="KW-1185">Reference proteome</keyword>
<feature type="transmembrane region" description="Helical" evidence="1">
    <location>
        <begin position="252"/>
        <end position="270"/>
    </location>
</feature>
<evidence type="ECO:0000313" key="3">
    <source>
        <dbReference type="EMBL" id="EMR03417.1"/>
    </source>
</evidence>
<comment type="caution">
    <text evidence="3">The sequence shown here is derived from an EMBL/GenBank/DDBJ whole genome shotgun (WGS) entry which is preliminary data.</text>
</comment>
<feature type="transmembrane region" description="Helical" evidence="1">
    <location>
        <begin position="110"/>
        <end position="130"/>
    </location>
</feature>
<evidence type="ECO:0000313" key="4">
    <source>
        <dbReference type="Proteomes" id="UP000011910"/>
    </source>
</evidence>
<feature type="transmembrane region" description="Helical" evidence="1">
    <location>
        <begin position="23"/>
        <end position="48"/>
    </location>
</feature>
<dbReference type="RefSeq" id="WP_009194839.1">
    <property type="nucleotide sequence ID" value="NZ_AODQ01000026.1"/>
</dbReference>
<accession>M7N833</accession>
<keyword evidence="1" id="KW-0812">Transmembrane</keyword>